<reference evidence="1 2" key="1">
    <citation type="journal article" date="2012" name="Genome Biol.">
        <title>Sequencing three crocodilian genomes to illuminate the evolution of archosaurs and amniotes.</title>
        <authorList>
            <person name="St John J.A."/>
            <person name="Braun E.L."/>
            <person name="Isberg S.R."/>
            <person name="Miles L.G."/>
            <person name="Chong A.Y."/>
            <person name="Gongora J."/>
            <person name="Dalzell P."/>
            <person name="Moran C."/>
            <person name="Bed'hom B."/>
            <person name="Abzhanov A."/>
            <person name="Burgess S.C."/>
            <person name="Cooksey A.M."/>
            <person name="Castoe T.A."/>
            <person name="Crawford N.G."/>
            <person name="Densmore L.D."/>
            <person name="Drew J.C."/>
            <person name="Edwards S.V."/>
            <person name="Faircloth B.C."/>
            <person name="Fujita M.K."/>
            <person name="Greenwold M.J."/>
            <person name="Hoffmann F.G."/>
            <person name="Howard J.M."/>
            <person name="Iguchi T."/>
            <person name="Janes D.E."/>
            <person name="Khan S.Y."/>
            <person name="Kohno S."/>
            <person name="de Koning A.J."/>
            <person name="Lance S.L."/>
            <person name="McCarthy F.M."/>
            <person name="McCormack J.E."/>
            <person name="Merchant M.E."/>
            <person name="Peterson D.G."/>
            <person name="Pollock D.D."/>
            <person name="Pourmand N."/>
            <person name="Raney B.J."/>
            <person name="Roessler K.A."/>
            <person name="Sanford J.R."/>
            <person name="Sawyer R.H."/>
            <person name="Schmidt C.J."/>
            <person name="Triplett E.W."/>
            <person name="Tuberville T.D."/>
            <person name="Venegas-Anaya M."/>
            <person name="Howard J.T."/>
            <person name="Jarvis E.D."/>
            <person name="Guillette L.J.Jr."/>
            <person name="Glenn T.C."/>
            <person name="Green R.E."/>
            <person name="Ray D.A."/>
        </authorList>
    </citation>
    <scope>NUCLEOTIDE SEQUENCE [LARGE SCALE GENOMIC DNA]</scope>
    <source>
        <strain evidence="1">KSC_2009_1</strain>
    </source>
</reference>
<organism evidence="1 2">
    <name type="scientific">Alligator mississippiensis</name>
    <name type="common">American alligator</name>
    <dbReference type="NCBI Taxonomy" id="8496"/>
    <lineage>
        <taxon>Eukaryota</taxon>
        <taxon>Metazoa</taxon>
        <taxon>Chordata</taxon>
        <taxon>Craniata</taxon>
        <taxon>Vertebrata</taxon>
        <taxon>Euteleostomi</taxon>
        <taxon>Archelosauria</taxon>
        <taxon>Archosauria</taxon>
        <taxon>Crocodylia</taxon>
        <taxon>Alligatoridae</taxon>
        <taxon>Alligatorinae</taxon>
        <taxon>Alligator</taxon>
    </lineage>
</organism>
<name>A0A151N5D9_ALLMI</name>
<gene>
    <name evidence="1" type="ORF">Y1Q_0012196</name>
</gene>
<keyword evidence="2" id="KW-1185">Reference proteome</keyword>
<dbReference type="EMBL" id="AKHW03004011">
    <property type="protein sequence ID" value="KYO31971.1"/>
    <property type="molecule type" value="Genomic_DNA"/>
</dbReference>
<evidence type="ECO:0000313" key="1">
    <source>
        <dbReference type="EMBL" id="KYO31971.1"/>
    </source>
</evidence>
<dbReference type="AlphaFoldDB" id="A0A151N5D9"/>
<proteinExistence type="predicted"/>
<protein>
    <submittedName>
        <fullName evidence="1">Uncharacterized protein</fullName>
    </submittedName>
</protein>
<evidence type="ECO:0000313" key="2">
    <source>
        <dbReference type="Proteomes" id="UP000050525"/>
    </source>
</evidence>
<comment type="caution">
    <text evidence="1">The sequence shown here is derived from an EMBL/GenBank/DDBJ whole genome shotgun (WGS) entry which is preliminary data.</text>
</comment>
<dbReference type="Proteomes" id="UP000050525">
    <property type="component" value="Unassembled WGS sequence"/>
</dbReference>
<accession>A0A151N5D9</accession>
<sequence>MNWQKWLQEFRKQRGHFYGRGASRRQGLPEIREGKTDSLNCAITFKRLRRSSFGMTIAKNEISGLPFLQEDGGGCLPCLPGLPVTAATLCCCSSKG</sequence>